<dbReference type="PANTHER" id="PTHR37592">
    <property type="match status" value="1"/>
</dbReference>
<dbReference type="EMBL" id="JAGMWT010000003">
    <property type="protein sequence ID" value="KAH7132249.1"/>
    <property type="molecule type" value="Genomic_DNA"/>
</dbReference>
<feature type="domain" description="DUF7143" evidence="1">
    <location>
        <begin position="49"/>
        <end position="209"/>
    </location>
</feature>
<protein>
    <recommendedName>
        <fullName evidence="1">DUF7143 domain-containing protein</fullName>
    </recommendedName>
</protein>
<dbReference type="Pfam" id="PF23631">
    <property type="entry name" value="DUF7143"/>
    <property type="match status" value="1"/>
</dbReference>
<organism evidence="2 3">
    <name type="scientific">Dendryphion nanum</name>
    <dbReference type="NCBI Taxonomy" id="256645"/>
    <lineage>
        <taxon>Eukaryota</taxon>
        <taxon>Fungi</taxon>
        <taxon>Dikarya</taxon>
        <taxon>Ascomycota</taxon>
        <taxon>Pezizomycotina</taxon>
        <taxon>Dothideomycetes</taxon>
        <taxon>Pleosporomycetidae</taxon>
        <taxon>Pleosporales</taxon>
        <taxon>Torulaceae</taxon>
        <taxon>Dendryphion</taxon>
    </lineage>
</organism>
<dbReference type="InterPro" id="IPR055567">
    <property type="entry name" value="DUF7143"/>
</dbReference>
<dbReference type="Proteomes" id="UP000700596">
    <property type="component" value="Unassembled WGS sequence"/>
</dbReference>
<evidence type="ECO:0000313" key="2">
    <source>
        <dbReference type="EMBL" id="KAH7132249.1"/>
    </source>
</evidence>
<dbReference type="AlphaFoldDB" id="A0A9P9E4H6"/>
<accession>A0A9P9E4H6</accession>
<sequence>MLQFSACIHFLFGLAILIYFGELYCLSDFSVGDLFKISAGRNDSAACFLVGDVSLPAELDASVKRLVEENVISCDFSRHTIGNVPDLSTSTQSFSEMNFADSASTPLRFAMARFATTVPIGSSSLRIFEQSLDVYLATEAGVRSEEGDARDVLVVRKYLEFQVARIKSARGIHIADPTQTSEYLLDSLSDMVQEHDLKALGEVVSLVSQGSTIRGNG</sequence>
<dbReference type="PANTHER" id="PTHR37592:SF1">
    <property type="match status" value="1"/>
</dbReference>
<name>A0A9P9E4H6_9PLEO</name>
<dbReference type="OrthoDB" id="2497581at2759"/>
<gene>
    <name evidence="2" type="ORF">B0J11DRAFT_220883</name>
</gene>
<proteinExistence type="predicted"/>
<evidence type="ECO:0000259" key="1">
    <source>
        <dbReference type="Pfam" id="PF23631"/>
    </source>
</evidence>
<comment type="caution">
    <text evidence="2">The sequence shown here is derived from an EMBL/GenBank/DDBJ whole genome shotgun (WGS) entry which is preliminary data.</text>
</comment>
<keyword evidence="3" id="KW-1185">Reference proteome</keyword>
<evidence type="ECO:0000313" key="3">
    <source>
        <dbReference type="Proteomes" id="UP000700596"/>
    </source>
</evidence>
<reference evidence="2" key="1">
    <citation type="journal article" date="2021" name="Nat. Commun.">
        <title>Genetic determinants of endophytism in the Arabidopsis root mycobiome.</title>
        <authorList>
            <person name="Mesny F."/>
            <person name="Miyauchi S."/>
            <person name="Thiergart T."/>
            <person name="Pickel B."/>
            <person name="Atanasova L."/>
            <person name="Karlsson M."/>
            <person name="Huettel B."/>
            <person name="Barry K.W."/>
            <person name="Haridas S."/>
            <person name="Chen C."/>
            <person name="Bauer D."/>
            <person name="Andreopoulos W."/>
            <person name="Pangilinan J."/>
            <person name="LaButti K."/>
            <person name="Riley R."/>
            <person name="Lipzen A."/>
            <person name="Clum A."/>
            <person name="Drula E."/>
            <person name="Henrissat B."/>
            <person name="Kohler A."/>
            <person name="Grigoriev I.V."/>
            <person name="Martin F.M."/>
            <person name="Hacquard S."/>
        </authorList>
    </citation>
    <scope>NUCLEOTIDE SEQUENCE</scope>
    <source>
        <strain evidence="2">MPI-CAGE-CH-0243</strain>
    </source>
</reference>